<dbReference type="KEGG" id="adu:107464989"/>
<dbReference type="PANTHER" id="PTHR11439">
    <property type="entry name" value="GAG-POL-RELATED RETROTRANSPOSON"/>
    <property type="match status" value="1"/>
</dbReference>
<accession>A0A6P4BGG0</accession>
<dbReference type="AlphaFoldDB" id="A0A6P4BGG0"/>
<reference evidence="3" key="2">
    <citation type="submission" date="2025-08" db="UniProtKB">
        <authorList>
            <consortium name="RefSeq"/>
        </authorList>
    </citation>
    <scope>IDENTIFICATION</scope>
    <source>
        <tissue evidence="3">Whole plant</tissue>
    </source>
</reference>
<dbReference type="InterPro" id="IPR043502">
    <property type="entry name" value="DNA/RNA_pol_sf"/>
</dbReference>
<dbReference type="InterPro" id="IPR013103">
    <property type="entry name" value="RVT_2"/>
</dbReference>
<gene>
    <name evidence="3" type="primary">LOC107464989</name>
</gene>
<organism evidence="2 3">
    <name type="scientific">Arachis duranensis</name>
    <name type="common">Wild peanut</name>
    <dbReference type="NCBI Taxonomy" id="130453"/>
    <lineage>
        <taxon>Eukaryota</taxon>
        <taxon>Viridiplantae</taxon>
        <taxon>Streptophyta</taxon>
        <taxon>Embryophyta</taxon>
        <taxon>Tracheophyta</taxon>
        <taxon>Spermatophyta</taxon>
        <taxon>Magnoliopsida</taxon>
        <taxon>eudicotyledons</taxon>
        <taxon>Gunneridae</taxon>
        <taxon>Pentapetalae</taxon>
        <taxon>rosids</taxon>
        <taxon>fabids</taxon>
        <taxon>Fabales</taxon>
        <taxon>Fabaceae</taxon>
        <taxon>Papilionoideae</taxon>
        <taxon>50 kb inversion clade</taxon>
        <taxon>dalbergioids sensu lato</taxon>
        <taxon>Dalbergieae</taxon>
        <taxon>Pterocarpus clade</taxon>
        <taxon>Arachis</taxon>
    </lineage>
</organism>
<evidence type="ECO:0000313" key="2">
    <source>
        <dbReference type="Proteomes" id="UP000515211"/>
    </source>
</evidence>
<name>A0A6P4BGG0_ARADU</name>
<dbReference type="Pfam" id="PF07727">
    <property type="entry name" value="RVT_2"/>
    <property type="match status" value="1"/>
</dbReference>
<sequence>MDDIILASSSKKMMCKVQYLLKSMFKLKVLGDLKYFLGLQLARSSEGIVLSQRKYTLSILEDTNFIDAKPISLPMETNLRMSASDGDPLHDPSTYRRIIGRLIYLTISRPNITYAVSTLSQFLSKPTFTHLTALHHLLRYLKESVGQGLLFSAKSELRLIAYADADDWAGCPDTRRSVTSYCVFIGDSLISCRSKKQHTVSRSSVESKYRAMAAVVAELTWLRDLLFDFQADLLSSMLFFYSQSTIHITTNPTFHERTKHIEIDYHFVRE</sequence>
<protein>
    <submittedName>
        <fullName evidence="3">Uncharacterized mitochondrial protein AtMg00810-like</fullName>
    </submittedName>
</protein>
<dbReference type="CDD" id="cd09272">
    <property type="entry name" value="RNase_HI_RT_Ty1"/>
    <property type="match status" value="1"/>
</dbReference>
<dbReference type="PANTHER" id="PTHR11439:SF470">
    <property type="entry name" value="CYSTEINE-RICH RLK (RECEPTOR-LIKE PROTEIN KINASE) 8"/>
    <property type="match status" value="1"/>
</dbReference>
<evidence type="ECO:0000259" key="1">
    <source>
        <dbReference type="Pfam" id="PF07727"/>
    </source>
</evidence>
<proteinExistence type="predicted"/>
<feature type="domain" description="Reverse transcriptase Ty1/copia-type" evidence="1">
    <location>
        <begin position="2"/>
        <end position="76"/>
    </location>
</feature>
<evidence type="ECO:0000313" key="3">
    <source>
        <dbReference type="RefSeq" id="XP_015939442.1"/>
    </source>
</evidence>
<dbReference type="RefSeq" id="XP_015939442.1">
    <property type="nucleotide sequence ID" value="XM_016083956.1"/>
</dbReference>
<keyword evidence="2" id="KW-1185">Reference proteome</keyword>
<dbReference type="SUPFAM" id="SSF56672">
    <property type="entry name" value="DNA/RNA polymerases"/>
    <property type="match status" value="1"/>
</dbReference>
<reference evidence="2" key="1">
    <citation type="journal article" date="2016" name="Nat. Genet.">
        <title>The genome sequences of Arachis duranensis and Arachis ipaensis, the diploid ancestors of cultivated peanut.</title>
        <authorList>
            <person name="Bertioli D.J."/>
            <person name="Cannon S.B."/>
            <person name="Froenicke L."/>
            <person name="Huang G."/>
            <person name="Farmer A.D."/>
            <person name="Cannon E.K."/>
            <person name="Liu X."/>
            <person name="Gao D."/>
            <person name="Clevenger J."/>
            <person name="Dash S."/>
            <person name="Ren L."/>
            <person name="Moretzsohn M.C."/>
            <person name="Shirasawa K."/>
            <person name="Huang W."/>
            <person name="Vidigal B."/>
            <person name="Abernathy B."/>
            <person name="Chu Y."/>
            <person name="Niederhuth C.E."/>
            <person name="Umale P."/>
            <person name="Araujo A.C."/>
            <person name="Kozik A."/>
            <person name="Kim K.D."/>
            <person name="Burow M.D."/>
            <person name="Varshney R.K."/>
            <person name="Wang X."/>
            <person name="Zhang X."/>
            <person name="Barkley N."/>
            <person name="Guimaraes P.M."/>
            <person name="Isobe S."/>
            <person name="Guo B."/>
            <person name="Liao B."/>
            <person name="Stalker H.T."/>
            <person name="Schmitz R.J."/>
            <person name="Scheffler B.E."/>
            <person name="Leal-Bertioli S.C."/>
            <person name="Xun X."/>
            <person name="Jackson S.A."/>
            <person name="Michelmore R."/>
            <person name="Ozias-Akins P."/>
        </authorList>
    </citation>
    <scope>NUCLEOTIDE SEQUENCE [LARGE SCALE GENOMIC DNA]</scope>
    <source>
        <strain evidence="2">cv. V14167</strain>
    </source>
</reference>
<dbReference type="Proteomes" id="UP000515211">
    <property type="component" value="Chromosome 9"/>
</dbReference>
<dbReference type="GeneID" id="107464989"/>